<dbReference type="PANTHER" id="PTHR30181:SF2">
    <property type="entry name" value="PTS SYSTEM MANNITOL-SPECIFIC EIICBA COMPONENT"/>
    <property type="match status" value="1"/>
</dbReference>
<proteinExistence type="predicted"/>
<evidence type="ECO:0000313" key="13">
    <source>
        <dbReference type="EMBL" id="MEO1771639.1"/>
    </source>
</evidence>
<evidence type="ECO:0000256" key="11">
    <source>
        <dbReference type="ARBA" id="ARBA00030962"/>
    </source>
</evidence>
<evidence type="ECO:0000313" key="14">
    <source>
        <dbReference type="Proteomes" id="UP000664357"/>
    </source>
</evidence>
<dbReference type="PROSITE" id="PS51094">
    <property type="entry name" value="PTS_EIIA_TYPE_2"/>
    <property type="match status" value="1"/>
</dbReference>
<evidence type="ECO:0000256" key="3">
    <source>
        <dbReference type="ARBA" id="ARBA00022448"/>
    </source>
</evidence>
<evidence type="ECO:0000259" key="12">
    <source>
        <dbReference type="PROSITE" id="PS51094"/>
    </source>
</evidence>
<evidence type="ECO:0000256" key="6">
    <source>
        <dbReference type="ARBA" id="ARBA00022679"/>
    </source>
</evidence>
<dbReference type="InterPro" id="IPR050893">
    <property type="entry name" value="Sugar_PTS"/>
</dbReference>
<keyword evidence="5" id="KW-0762">Sugar transport</keyword>
<evidence type="ECO:0000256" key="9">
    <source>
        <dbReference type="ARBA" id="ARBA00029908"/>
    </source>
</evidence>
<evidence type="ECO:0000256" key="8">
    <source>
        <dbReference type="ARBA" id="ARBA00022777"/>
    </source>
</evidence>
<evidence type="ECO:0000256" key="1">
    <source>
        <dbReference type="ARBA" id="ARBA00002434"/>
    </source>
</evidence>
<evidence type="ECO:0000256" key="2">
    <source>
        <dbReference type="ARBA" id="ARBA00014783"/>
    </source>
</evidence>
<evidence type="ECO:0000256" key="10">
    <source>
        <dbReference type="ARBA" id="ARBA00030956"/>
    </source>
</evidence>
<dbReference type="RefSeq" id="WP_207704640.1">
    <property type="nucleotide sequence ID" value="NZ_JAFREL020000003.1"/>
</dbReference>
<gene>
    <name evidence="13" type="ORF">JZO67_003620</name>
</gene>
<dbReference type="Gene3D" id="3.40.930.10">
    <property type="entry name" value="Mannitol-specific EII, Chain A"/>
    <property type="match status" value="1"/>
</dbReference>
<dbReference type="InterPro" id="IPR002178">
    <property type="entry name" value="PTS_EIIA_type-2_dom"/>
</dbReference>
<evidence type="ECO:0000256" key="5">
    <source>
        <dbReference type="ARBA" id="ARBA00022597"/>
    </source>
</evidence>
<reference evidence="13 14" key="2">
    <citation type="submission" date="2024-02" db="EMBL/GenBank/DDBJ databases">
        <title>The Genome Sequence of Enterococcus sp. DIV0159.</title>
        <authorList>
            <person name="Earl A."/>
            <person name="Manson A."/>
            <person name="Gilmore M."/>
            <person name="Sanders J."/>
            <person name="Shea T."/>
            <person name="Howe W."/>
            <person name="Livny J."/>
            <person name="Cuomo C."/>
            <person name="Neafsey D."/>
            <person name="Birren B."/>
        </authorList>
    </citation>
    <scope>NUCLEOTIDE SEQUENCE [LARGE SCALE GENOMIC DNA]</scope>
    <source>
        <strain evidence="13 14">665A</strain>
    </source>
</reference>
<dbReference type="EMBL" id="JAFREL020000003">
    <property type="protein sequence ID" value="MEO1771639.1"/>
    <property type="molecule type" value="Genomic_DNA"/>
</dbReference>
<evidence type="ECO:0000256" key="4">
    <source>
        <dbReference type="ARBA" id="ARBA00022553"/>
    </source>
</evidence>
<comment type="function">
    <text evidence="1">The phosphoenolpyruvate-dependent sugar phosphotransferase system (sugar PTS), a major carbohydrate active transport system, catalyzes the phosphorylation of incoming sugar substrates concomitantly with their translocation across the cell membrane. The enzyme II CmtAB PTS system is involved in D-mannitol transport.</text>
</comment>
<reference evidence="13 14" key="1">
    <citation type="submission" date="2021-03" db="EMBL/GenBank/DDBJ databases">
        <authorList>
            <person name="Gilmore M.S."/>
            <person name="Schwartzman J."/>
            <person name="Van Tyne D."/>
            <person name="Martin M."/>
            <person name="Earl A.M."/>
            <person name="Manson A.L."/>
            <person name="Straub T."/>
            <person name="Salamzade R."/>
            <person name="Saavedra J."/>
            <person name="Lebreton F."/>
            <person name="Prichula J."/>
            <person name="Schaufler K."/>
            <person name="Gaca A."/>
            <person name="Sgardioli B."/>
            <person name="Wagenaar J."/>
            <person name="Strong T."/>
        </authorList>
    </citation>
    <scope>NUCLEOTIDE SEQUENCE [LARGE SCALE GENOMIC DNA]</scope>
    <source>
        <strain evidence="13 14">665A</strain>
    </source>
</reference>
<sequence length="144" mass="15611">MKEIMPLENIKLGIALADKEQAIKAAGQVLVENGYVDKNYIDCMLQREEVVSTYIGSQVAIPHGVDGSQQYIKHSGLSFLQVPEGVSFGSDKEAKLLIGIAGKNDEHLEMLAKIAGLLGEEENIEKLVNAQSKEEIAALFEGVV</sequence>
<keyword evidence="4" id="KW-0597">Phosphoprotein</keyword>
<feature type="domain" description="PTS EIIA type-2" evidence="12">
    <location>
        <begin position="3"/>
        <end position="143"/>
    </location>
</feature>
<keyword evidence="14" id="KW-1185">Reference proteome</keyword>
<dbReference type="InterPro" id="IPR016152">
    <property type="entry name" value="PTrfase/Anion_transptr"/>
</dbReference>
<dbReference type="Pfam" id="PF00359">
    <property type="entry name" value="PTS_EIIA_2"/>
    <property type="match status" value="1"/>
</dbReference>
<keyword evidence="7" id="KW-0598">Phosphotransferase system</keyword>
<comment type="caution">
    <text evidence="13">The sequence shown here is derived from an EMBL/GenBank/DDBJ whole genome shotgun (WGS) entry which is preliminary data.</text>
</comment>
<keyword evidence="8" id="KW-0418">Kinase</keyword>
<evidence type="ECO:0000256" key="7">
    <source>
        <dbReference type="ARBA" id="ARBA00022683"/>
    </source>
</evidence>
<name>A0ABV0EVQ0_9ENTE</name>
<dbReference type="PANTHER" id="PTHR30181">
    <property type="entry name" value="MANNITOL PERMEASE IIC COMPONENT"/>
    <property type="match status" value="1"/>
</dbReference>
<dbReference type="PROSITE" id="PS00372">
    <property type="entry name" value="PTS_EIIA_TYPE_2_HIS"/>
    <property type="match status" value="1"/>
</dbReference>
<dbReference type="CDD" id="cd00211">
    <property type="entry name" value="PTS_IIA_fru"/>
    <property type="match status" value="1"/>
</dbReference>
<keyword evidence="3" id="KW-0813">Transport</keyword>
<keyword evidence="6" id="KW-0808">Transferase</keyword>
<accession>A0ABV0EVQ0</accession>
<dbReference type="Proteomes" id="UP000664357">
    <property type="component" value="Unassembled WGS sequence"/>
</dbReference>
<protein>
    <recommendedName>
        <fullName evidence="2">Mannitol-specific phosphotransferase enzyme IIA component</fullName>
    </recommendedName>
    <alternativeName>
        <fullName evidence="10">EIIA</fullName>
    </alternativeName>
    <alternativeName>
        <fullName evidence="11">EIII</fullName>
    </alternativeName>
    <alternativeName>
        <fullName evidence="9">PTS system mannitol-specific EIIA component</fullName>
    </alternativeName>
</protein>
<dbReference type="SUPFAM" id="SSF55804">
    <property type="entry name" value="Phoshotransferase/anion transport protein"/>
    <property type="match status" value="1"/>
</dbReference>
<organism evidence="13 14">
    <name type="scientific">Candidatus Enterococcus ferrettii</name>
    <dbReference type="NCBI Taxonomy" id="2815324"/>
    <lineage>
        <taxon>Bacteria</taxon>
        <taxon>Bacillati</taxon>
        <taxon>Bacillota</taxon>
        <taxon>Bacilli</taxon>
        <taxon>Lactobacillales</taxon>
        <taxon>Enterococcaceae</taxon>
        <taxon>Enterococcus</taxon>
    </lineage>
</organism>